<dbReference type="InterPro" id="IPR036097">
    <property type="entry name" value="HisK_dim/P_sf"/>
</dbReference>
<dbReference type="Pfam" id="PF02518">
    <property type="entry name" value="HATPase_c"/>
    <property type="match status" value="1"/>
</dbReference>
<evidence type="ECO:0000259" key="8">
    <source>
        <dbReference type="PROSITE" id="PS50113"/>
    </source>
</evidence>
<dbReference type="AlphaFoldDB" id="A0A9W6L9G4"/>
<dbReference type="SMART" id="SM00091">
    <property type="entry name" value="PAS"/>
    <property type="match status" value="1"/>
</dbReference>
<dbReference type="PANTHER" id="PTHR43304:SF1">
    <property type="entry name" value="PAC DOMAIN-CONTAINING PROTEIN"/>
    <property type="match status" value="1"/>
</dbReference>
<evidence type="ECO:0000256" key="5">
    <source>
        <dbReference type="ARBA" id="ARBA00022777"/>
    </source>
</evidence>
<comment type="caution">
    <text evidence="9">The sequence shown here is derived from an EMBL/GenBank/DDBJ whole genome shotgun (WGS) entry which is preliminary data.</text>
</comment>
<feature type="domain" description="Histidine kinase" evidence="6">
    <location>
        <begin position="279"/>
        <end position="493"/>
    </location>
</feature>
<dbReference type="SMART" id="SM00086">
    <property type="entry name" value="PAC"/>
    <property type="match status" value="2"/>
</dbReference>
<reference evidence="9" key="1">
    <citation type="submission" date="2022-12" db="EMBL/GenBank/DDBJ databases">
        <title>Reference genome sequencing for broad-spectrum identification of bacterial and archaeal isolates by mass spectrometry.</title>
        <authorList>
            <person name="Sekiguchi Y."/>
            <person name="Tourlousse D.M."/>
        </authorList>
    </citation>
    <scope>NUCLEOTIDE SEQUENCE</scope>
    <source>
        <strain evidence="9">ASRB1</strain>
    </source>
</reference>
<dbReference type="SUPFAM" id="SSF55874">
    <property type="entry name" value="ATPase domain of HSP90 chaperone/DNA topoisomerase II/histidine kinase"/>
    <property type="match status" value="1"/>
</dbReference>
<dbReference type="InterPro" id="IPR035965">
    <property type="entry name" value="PAS-like_dom_sf"/>
</dbReference>
<feature type="domain" description="PAC" evidence="8">
    <location>
        <begin position="90"/>
        <end position="142"/>
    </location>
</feature>
<dbReference type="NCBIfam" id="TIGR00229">
    <property type="entry name" value="sensory_box"/>
    <property type="match status" value="1"/>
</dbReference>
<dbReference type="FunFam" id="3.30.565.10:FF:000006">
    <property type="entry name" value="Sensor histidine kinase WalK"/>
    <property type="match status" value="1"/>
</dbReference>
<evidence type="ECO:0000259" key="6">
    <source>
        <dbReference type="PROSITE" id="PS50109"/>
    </source>
</evidence>
<dbReference type="GO" id="GO:0000155">
    <property type="term" value="F:phosphorelay sensor kinase activity"/>
    <property type="evidence" value="ECO:0007669"/>
    <property type="project" value="InterPro"/>
</dbReference>
<dbReference type="InterPro" id="IPR005467">
    <property type="entry name" value="His_kinase_dom"/>
</dbReference>
<name>A0A9W6L9G4_9BACT</name>
<dbReference type="InterPro" id="IPR052162">
    <property type="entry name" value="Sensor_kinase/Photoreceptor"/>
</dbReference>
<feature type="domain" description="PAC" evidence="8">
    <location>
        <begin position="216"/>
        <end position="268"/>
    </location>
</feature>
<feature type="domain" description="PAS" evidence="7">
    <location>
        <begin position="16"/>
        <end position="87"/>
    </location>
</feature>
<dbReference type="InterPro" id="IPR000014">
    <property type="entry name" value="PAS"/>
</dbReference>
<protein>
    <recommendedName>
        <fullName evidence="2">histidine kinase</fullName>
        <ecNumber evidence="2">2.7.13.3</ecNumber>
    </recommendedName>
</protein>
<organism evidence="9 10">
    <name type="scientific">Desulforhabdus amnigena</name>
    <dbReference type="NCBI Taxonomy" id="40218"/>
    <lineage>
        <taxon>Bacteria</taxon>
        <taxon>Pseudomonadati</taxon>
        <taxon>Thermodesulfobacteriota</taxon>
        <taxon>Syntrophobacteria</taxon>
        <taxon>Syntrophobacterales</taxon>
        <taxon>Syntrophobacteraceae</taxon>
        <taxon>Desulforhabdus</taxon>
    </lineage>
</organism>
<keyword evidence="4" id="KW-0808">Transferase</keyword>
<dbReference type="InterPro" id="IPR000700">
    <property type="entry name" value="PAS-assoc_C"/>
</dbReference>
<gene>
    <name evidence="9" type="ORF">DAMNIGENAA_29520</name>
</gene>
<dbReference type="SUPFAM" id="SSF55785">
    <property type="entry name" value="PYP-like sensor domain (PAS domain)"/>
    <property type="match status" value="2"/>
</dbReference>
<dbReference type="InterPro" id="IPR013656">
    <property type="entry name" value="PAS_4"/>
</dbReference>
<dbReference type="PROSITE" id="PS50112">
    <property type="entry name" value="PAS"/>
    <property type="match status" value="1"/>
</dbReference>
<dbReference type="SMART" id="SM00388">
    <property type="entry name" value="HisKA"/>
    <property type="match status" value="1"/>
</dbReference>
<dbReference type="PANTHER" id="PTHR43304">
    <property type="entry name" value="PHYTOCHROME-LIKE PROTEIN CPH1"/>
    <property type="match status" value="1"/>
</dbReference>
<dbReference type="InterPro" id="IPR036890">
    <property type="entry name" value="HATPase_C_sf"/>
</dbReference>
<evidence type="ECO:0000313" key="9">
    <source>
        <dbReference type="EMBL" id="GLI35519.1"/>
    </source>
</evidence>
<dbReference type="PROSITE" id="PS50113">
    <property type="entry name" value="PAC"/>
    <property type="match status" value="2"/>
</dbReference>
<dbReference type="Gene3D" id="1.10.287.130">
    <property type="match status" value="1"/>
</dbReference>
<dbReference type="Proteomes" id="UP001144372">
    <property type="component" value="Unassembled WGS sequence"/>
</dbReference>
<dbReference type="EC" id="2.7.13.3" evidence="2"/>
<dbReference type="CDD" id="cd00082">
    <property type="entry name" value="HisKA"/>
    <property type="match status" value="1"/>
</dbReference>
<dbReference type="EMBL" id="BSDR01000001">
    <property type="protein sequence ID" value="GLI35519.1"/>
    <property type="molecule type" value="Genomic_DNA"/>
</dbReference>
<evidence type="ECO:0000256" key="3">
    <source>
        <dbReference type="ARBA" id="ARBA00022553"/>
    </source>
</evidence>
<dbReference type="Gene3D" id="3.30.450.20">
    <property type="entry name" value="PAS domain"/>
    <property type="match status" value="2"/>
</dbReference>
<dbReference type="SMART" id="SM00387">
    <property type="entry name" value="HATPase_c"/>
    <property type="match status" value="1"/>
</dbReference>
<dbReference type="InterPro" id="IPR001610">
    <property type="entry name" value="PAC"/>
</dbReference>
<dbReference type="Pfam" id="PF13426">
    <property type="entry name" value="PAS_9"/>
    <property type="match status" value="1"/>
</dbReference>
<dbReference type="InterPro" id="IPR004358">
    <property type="entry name" value="Sig_transdc_His_kin-like_C"/>
</dbReference>
<proteinExistence type="predicted"/>
<dbReference type="Pfam" id="PF08448">
    <property type="entry name" value="PAS_4"/>
    <property type="match status" value="1"/>
</dbReference>
<dbReference type="InterPro" id="IPR003661">
    <property type="entry name" value="HisK_dim/P_dom"/>
</dbReference>
<dbReference type="InterPro" id="IPR003594">
    <property type="entry name" value="HATPase_dom"/>
</dbReference>
<accession>A0A9W6L9G4</accession>
<dbReference type="SUPFAM" id="SSF47384">
    <property type="entry name" value="Homodimeric domain of signal transducing histidine kinase"/>
    <property type="match status" value="1"/>
</dbReference>
<evidence type="ECO:0000256" key="4">
    <source>
        <dbReference type="ARBA" id="ARBA00022679"/>
    </source>
</evidence>
<evidence type="ECO:0000256" key="1">
    <source>
        <dbReference type="ARBA" id="ARBA00000085"/>
    </source>
</evidence>
<evidence type="ECO:0000313" key="10">
    <source>
        <dbReference type="Proteomes" id="UP001144372"/>
    </source>
</evidence>
<keyword evidence="3" id="KW-0597">Phosphoprotein</keyword>
<evidence type="ECO:0000256" key="2">
    <source>
        <dbReference type="ARBA" id="ARBA00012438"/>
    </source>
</evidence>
<dbReference type="PROSITE" id="PS50109">
    <property type="entry name" value="HIS_KIN"/>
    <property type="match status" value="1"/>
</dbReference>
<dbReference type="PRINTS" id="PR00344">
    <property type="entry name" value="BCTRLSENSOR"/>
</dbReference>
<comment type="catalytic activity">
    <reaction evidence="1">
        <text>ATP + protein L-histidine = ADP + protein N-phospho-L-histidine.</text>
        <dbReference type="EC" id="2.7.13.3"/>
    </reaction>
</comment>
<keyword evidence="10" id="KW-1185">Reference proteome</keyword>
<dbReference type="Gene3D" id="3.30.565.10">
    <property type="entry name" value="Histidine kinase-like ATPase, C-terminal domain"/>
    <property type="match status" value="1"/>
</dbReference>
<sequence length="493" mass="56798">MGTAWEKFYNDSFLESVERCRMLYEAAPIMLHSIDSNDRIIHVSNHWLKTLGYEASEVLGRKSTDFLTEASRRYAEEVVLPEFFEKGFCRDVEYEYVKKNKEILKVLLSAVAEKDETGKVVRSMVILTDITARKRAEEEIIRQNKFLNNILEALTYPFYVLDANDYTIQMANSAAVHGPIPPAMTCYALTHRRSAPCDGSEHRCPLETVKATKRPVTVEHLHYDRHGNLRNVEVHAYPIFDEKGEVFQIIEYSLDITERERMERALRENAEKIKRFAYSVSHDIKSPAVGINGLTRLLYKKYANILDEKGKKYCEQILKASEQVVALVEEINVFIRTKETPLNFERIQPTEVIEMVRDEFCALLGVRQIQWVHQERIPPIKADRLSLLRVFRNLVDNALKYGGPAMSEIRIGYRDDGKFHVFSVSDDGVGIRREECEGIFELFRRNETSKGVEGTGLGLAIVKEVVEKHRGKVWVDTEIGRGATFYFSISKEL</sequence>
<dbReference type="CDD" id="cd00130">
    <property type="entry name" value="PAS"/>
    <property type="match status" value="1"/>
</dbReference>
<evidence type="ECO:0000259" key="7">
    <source>
        <dbReference type="PROSITE" id="PS50112"/>
    </source>
</evidence>
<keyword evidence="5" id="KW-0418">Kinase</keyword>